<evidence type="ECO:0000256" key="2">
    <source>
        <dbReference type="ARBA" id="ARBA00009347"/>
    </source>
</evidence>
<dbReference type="InterPro" id="IPR006091">
    <property type="entry name" value="Acyl-CoA_Oxase/DH_mid-dom"/>
</dbReference>
<name>A0A401W6V1_STREY</name>
<feature type="domain" description="Acyl-CoA dehydrogenase/oxidase C-terminal" evidence="7">
    <location>
        <begin position="227"/>
        <end position="372"/>
    </location>
</feature>
<dbReference type="InterPro" id="IPR052161">
    <property type="entry name" value="Mycobact_Acyl-CoA_DH"/>
</dbReference>
<comment type="cofactor">
    <cofactor evidence="1 6">
        <name>FAD</name>
        <dbReference type="ChEBI" id="CHEBI:57692"/>
    </cofactor>
</comment>
<evidence type="ECO:0000259" key="7">
    <source>
        <dbReference type="Pfam" id="PF00441"/>
    </source>
</evidence>
<dbReference type="Gene3D" id="2.40.110.10">
    <property type="entry name" value="Butyryl-CoA Dehydrogenase, subunit A, domain 2"/>
    <property type="match status" value="1"/>
</dbReference>
<dbReference type="InterPro" id="IPR009075">
    <property type="entry name" value="AcylCo_DH/oxidase_C"/>
</dbReference>
<evidence type="ECO:0000313" key="11">
    <source>
        <dbReference type="Proteomes" id="UP000286746"/>
    </source>
</evidence>
<dbReference type="Pfam" id="PF02771">
    <property type="entry name" value="Acyl-CoA_dh_N"/>
    <property type="match status" value="1"/>
</dbReference>
<dbReference type="AlphaFoldDB" id="A0A401W6V1"/>
<dbReference type="GO" id="GO:0050660">
    <property type="term" value="F:flavin adenine dinucleotide binding"/>
    <property type="evidence" value="ECO:0007669"/>
    <property type="project" value="InterPro"/>
</dbReference>
<evidence type="ECO:0000256" key="4">
    <source>
        <dbReference type="ARBA" id="ARBA00022827"/>
    </source>
</evidence>
<dbReference type="EMBL" id="BHZD01000001">
    <property type="protein sequence ID" value="GCD45012.1"/>
    <property type="molecule type" value="Genomic_DNA"/>
</dbReference>
<keyword evidence="5 6" id="KW-0560">Oxidoreductase</keyword>
<comment type="similarity">
    <text evidence="2 6">Belongs to the acyl-CoA dehydrogenase family.</text>
</comment>
<dbReference type="InterPro" id="IPR013786">
    <property type="entry name" value="AcylCoA_DH/ox_N"/>
</dbReference>
<keyword evidence="4 6" id="KW-0274">FAD</keyword>
<dbReference type="InterPro" id="IPR036250">
    <property type="entry name" value="AcylCo_DH-like_C"/>
</dbReference>
<dbReference type="GO" id="GO:0016627">
    <property type="term" value="F:oxidoreductase activity, acting on the CH-CH group of donors"/>
    <property type="evidence" value="ECO:0007669"/>
    <property type="project" value="InterPro"/>
</dbReference>
<dbReference type="Proteomes" id="UP000286746">
    <property type="component" value="Unassembled WGS sequence"/>
</dbReference>
<proteinExistence type="inferred from homology"/>
<feature type="domain" description="Acyl-CoA dehydrogenase/oxidase N-terminal" evidence="9">
    <location>
        <begin position="8"/>
        <end position="116"/>
    </location>
</feature>
<evidence type="ECO:0000313" key="10">
    <source>
        <dbReference type="EMBL" id="GCD45012.1"/>
    </source>
</evidence>
<accession>A0A401W6V1</accession>
<dbReference type="InterPro" id="IPR046373">
    <property type="entry name" value="Acyl-CoA_Oxase/DH_mid-dom_sf"/>
</dbReference>
<dbReference type="FunFam" id="2.40.110.10:FF:000011">
    <property type="entry name" value="Acyl-CoA dehydrogenase FadE34"/>
    <property type="match status" value="1"/>
</dbReference>
<evidence type="ECO:0000256" key="5">
    <source>
        <dbReference type="ARBA" id="ARBA00023002"/>
    </source>
</evidence>
<evidence type="ECO:0000256" key="6">
    <source>
        <dbReference type="RuleBase" id="RU362125"/>
    </source>
</evidence>
<evidence type="ECO:0000256" key="1">
    <source>
        <dbReference type="ARBA" id="ARBA00001974"/>
    </source>
</evidence>
<dbReference type="PANTHER" id="PTHR43292">
    <property type="entry name" value="ACYL-COA DEHYDROGENASE"/>
    <property type="match status" value="1"/>
</dbReference>
<dbReference type="InterPro" id="IPR009100">
    <property type="entry name" value="AcylCoA_DH/oxidase_NM_dom_sf"/>
</dbReference>
<gene>
    <name evidence="10" type="ORF">GKJPGBOP_04732</name>
</gene>
<comment type="caution">
    <text evidence="10">The sequence shown here is derived from an EMBL/GenBank/DDBJ whole genome shotgun (WGS) entry which is preliminary data.</text>
</comment>
<keyword evidence="11" id="KW-1185">Reference proteome</keyword>
<evidence type="ECO:0000259" key="9">
    <source>
        <dbReference type="Pfam" id="PF02771"/>
    </source>
</evidence>
<evidence type="ECO:0000259" key="8">
    <source>
        <dbReference type="Pfam" id="PF02770"/>
    </source>
</evidence>
<dbReference type="SUPFAM" id="SSF47203">
    <property type="entry name" value="Acyl-CoA dehydrogenase C-terminal domain-like"/>
    <property type="match status" value="1"/>
</dbReference>
<reference evidence="10 11" key="1">
    <citation type="submission" date="2018-11" db="EMBL/GenBank/DDBJ databases">
        <title>Whole genome sequence of Streptomyces paromomycinus NBRC 15454(T).</title>
        <authorList>
            <person name="Komaki H."/>
            <person name="Tamura T."/>
        </authorList>
    </citation>
    <scope>NUCLEOTIDE SEQUENCE [LARGE SCALE GENOMIC DNA]</scope>
    <source>
        <strain evidence="10 11">NBRC 15454</strain>
    </source>
</reference>
<dbReference type="SUPFAM" id="SSF56645">
    <property type="entry name" value="Acyl-CoA dehydrogenase NM domain-like"/>
    <property type="match status" value="1"/>
</dbReference>
<organism evidence="10 11">
    <name type="scientific">Streptomyces paromomycinus</name>
    <name type="common">Streptomyces rimosus subsp. paromomycinus</name>
    <dbReference type="NCBI Taxonomy" id="92743"/>
    <lineage>
        <taxon>Bacteria</taxon>
        <taxon>Bacillati</taxon>
        <taxon>Actinomycetota</taxon>
        <taxon>Actinomycetes</taxon>
        <taxon>Kitasatosporales</taxon>
        <taxon>Streptomycetaceae</taxon>
        <taxon>Streptomyces</taxon>
    </lineage>
</organism>
<dbReference type="Gene3D" id="1.20.140.10">
    <property type="entry name" value="Butyryl-CoA Dehydrogenase, subunit A, domain 3"/>
    <property type="match status" value="1"/>
</dbReference>
<protein>
    <submittedName>
        <fullName evidence="10">Acyl-CoA dehydrogenase</fullName>
    </submittedName>
</protein>
<dbReference type="GO" id="GO:0005886">
    <property type="term" value="C:plasma membrane"/>
    <property type="evidence" value="ECO:0007669"/>
    <property type="project" value="TreeGrafter"/>
</dbReference>
<feature type="domain" description="Acyl-CoA oxidase/dehydrogenase middle" evidence="8">
    <location>
        <begin position="120"/>
        <end position="212"/>
    </location>
</feature>
<dbReference type="Gene3D" id="1.10.540.10">
    <property type="entry name" value="Acyl-CoA dehydrogenase/oxidase, N-terminal domain"/>
    <property type="match status" value="1"/>
</dbReference>
<dbReference type="Pfam" id="PF00441">
    <property type="entry name" value="Acyl-CoA_dh_1"/>
    <property type="match status" value="1"/>
</dbReference>
<dbReference type="RefSeq" id="WP_125055698.1">
    <property type="nucleotide sequence ID" value="NZ_BHZD01000001.1"/>
</dbReference>
<keyword evidence="3 6" id="KW-0285">Flavoprotein</keyword>
<dbReference type="PANTHER" id="PTHR43292:SF3">
    <property type="entry name" value="ACYL-COA DEHYDROGENASE FADE29"/>
    <property type="match status" value="1"/>
</dbReference>
<sequence>MDLTYTLEEEEFRARLREWLATTLPDLPARPDPLDWPGRRAYDLGWQRRLYDAGYGAVHWDASPTVRLIFLEETERAGAPYVGANFVGLLHAGPTIAAEGTDEQRARWLPPVVRGDEVWCQGFSEPEAGSDLAALRTRAVRDGDDYVVTGQKFWTSHAEIADWCELLVRTDPEAPRHRGISWLAMPMDAPGITVRPLRTLAGPAEFAEVFLDGVRVPVANRVGAEHDGWRVTMVTLSFERGTAFVGEVVACRRTLGELARAARANGRWDDPVLRRRLGRLNAEFTALWRLIQRNVGAARDTGGVPDAGGSVFKLRYSQARQELYDAAAEVLGPSGALDADQRWTADRLSSLSYTIAAGTSQIQRDIVAERILGLPKGR</sequence>
<dbReference type="Pfam" id="PF02770">
    <property type="entry name" value="Acyl-CoA_dh_M"/>
    <property type="match status" value="1"/>
</dbReference>
<dbReference type="InterPro" id="IPR037069">
    <property type="entry name" value="AcylCoA_DH/ox_N_sf"/>
</dbReference>
<evidence type="ECO:0000256" key="3">
    <source>
        <dbReference type="ARBA" id="ARBA00022630"/>
    </source>
</evidence>